<dbReference type="OrthoDB" id="9804460at2"/>
<dbReference type="SUPFAM" id="SSF52540">
    <property type="entry name" value="P-loop containing nucleoside triphosphate hydrolases"/>
    <property type="match status" value="1"/>
</dbReference>
<evidence type="ECO:0000313" key="1">
    <source>
        <dbReference type="EMBL" id="RKK03203.1"/>
    </source>
</evidence>
<dbReference type="EMBL" id="RAQU01000099">
    <property type="protein sequence ID" value="RKK03203.1"/>
    <property type="molecule type" value="Genomic_DNA"/>
</dbReference>
<evidence type="ECO:0000313" key="2">
    <source>
        <dbReference type="EMBL" id="RMI15540.1"/>
    </source>
</evidence>
<dbReference type="AlphaFoldDB" id="A0A3A9JET9"/>
<evidence type="ECO:0000313" key="3">
    <source>
        <dbReference type="Proteomes" id="UP000274097"/>
    </source>
</evidence>
<dbReference type="InterPro" id="IPR050678">
    <property type="entry name" value="DNA_Partitioning_ATPase"/>
</dbReference>
<dbReference type="InterPro" id="IPR027417">
    <property type="entry name" value="P-loop_NTPase"/>
</dbReference>
<keyword evidence="3" id="KW-1185">Reference proteome</keyword>
<dbReference type="PANTHER" id="PTHR13696:SF96">
    <property type="entry name" value="COBQ_COBB_MIND_PARA NUCLEOTIDE BINDING DOMAIN-CONTAINING PROTEIN"/>
    <property type="match status" value="1"/>
</dbReference>
<dbReference type="InParanoid" id="A0A3A9JET9"/>
<proteinExistence type="predicted"/>
<reference evidence="1 4" key="1">
    <citation type="submission" date="2018-09" db="EMBL/GenBank/DDBJ databases">
        <title>Roseomonas sp. nov., isolated from feces of Tibetan antelopes in the Qinghai-Tibet plateau, China.</title>
        <authorList>
            <person name="Tian Z."/>
        </authorList>
    </citation>
    <scope>NUCLEOTIDE SEQUENCE [LARGE SCALE GENOMIC DNA]</scope>
    <source>
        <strain evidence="2 3">Z23</strain>
        <strain evidence="1 4">Z24</strain>
    </source>
</reference>
<organism evidence="1 4">
    <name type="scientific">Teichococcus wenyumeiae</name>
    <dbReference type="NCBI Taxonomy" id="2478470"/>
    <lineage>
        <taxon>Bacteria</taxon>
        <taxon>Pseudomonadati</taxon>
        <taxon>Pseudomonadota</taxon>
        <taxon>Alphaproteobacteria</taxon>
        <taxon>Acetobacterales</taxon>
        <taxon>Roseomonadaceae</taxon>
        <taxon>Roseomonas</taxon>
    </lineage>
</organism>
<dbReference type="PIRSF" id="PIRSF009320">
    <property type="entry name" value="Nuc_binding_HP_1000"/>
    <property type="match status" value="1"/>
</dbReference>
<dbReference type="RefSeq" id="WP_120639259.1">
    <property type="nucleotide sequence ID" value="NZ_RAQU01000099.1"/>
</dbReference>
<gene>
    <name evidence="1" type="ORF">D6Z83_15860</name>
    <name evidence="2" type="ORF">EBE87_25280</name>
</gene>
<sequence>MKVLVTASRKGGSGKTVVTRHLAVAALRSGIGRVAVVDLDPMRGLSRWWQRRPEDGLELVQLAPEGMPSSTHEDRAAAALAAAQQLDGVIPALSARGYGLLLIDTPPAADEIVRLAVRAADLVLVPVRPSPDDLDAVGETADLVAGLDRPMVFIINSATKRARLTGDAAVALSQHGTVAPSTLHRSDAYAASALDGLTVQESDPRGAPSGEVSALWGYVAKRAGLLTSDTANKLTKQPALRMVGGRKDK</sequence>
<protein>
    <submittedName>
        <fullName evidence="1">ParA family protein</fullName>
    </submittedName>
</protein>
<dbReference type="Proteomes" id="UP000278036">
    <property type="component" value="Unassembled WGS sequence"/>
</dbReference>
<dbReference type="Pfam" id="PF09140">
    <property type="entry name" value="MipZ"/>
    <property type="match status" value="1"/>
</dbReference>
<name>A0A3A9JET9_9PROT</name>
<dbReference type="CDD" id="cd02042">
    <property type="entry name" value="ParAB_family"/>
    <property type="match status" value="1"/>
</dbReference>
<dbReference type="EMBL" id="RFLX01000051">
    <property type="protein sequence ID" value="RMI15540.1"/>
    <property type="molecule type" value="Genomic_DNA"/>
</dbReference>
<comment type="caution">
    <text evidence="1">The sequence shown here is derived from an EMBL/GenBank/DDBJ whole genome shotgun (WGS) entry which is preliminary data.</text>
</comment>
<evidence type="ECO:0000313" key="4">
    <source>
        <dbReference type="Proteomes" id="UP000278036"/>
    </source>
</evidence>
<dbReference type="PANTHER" id="PTHR13696">
    <property type="entry name" value="P-LOOP CONTAINING NUCLEOSIDE TRIPHOSPHATE HYDROLASE"/>
    <property type="match status" value="1"/>
</dbReference>
<accession>A0A3A9JET9</accession>
<dbReference type="Gene3D" id="3.40.50.300">
    <property type="entry name" value="P-loop containing nucleotide triphosphate hydrolases"/>
    <property type="match status" value="1"/>
</dbReference>
<dbReference type="InterPro" id="IPR015223">
    <property type="entry name" value="MipZ"/>
</dbReference>
<dbReference type="Proteomes" id="UP000274097">
    <property type="component" value="Unassembled WGS sequence"/>
</dbReference>